<dbReference type="Gene3D" id="1.10.1070.11">
    <property type="entry name" value="Phosphatidylinositol 3-/4-kinase, catalytic domain"/>
    <property type="match status" value="1"/>
</dbReference>
<keyword evidence="2" id="KW-0418">Kinase</keyword>
<dbReference type="InterPro" id="IPR036940">
    <property type="entry name" value="PI3/4_kinase_cat_sf"/>
</dbReference>
<feature type="region of interest" description="Disordered" evidence="3">
    <location>
        <begin position="2041"/>
        <end position="2062"/>
    </location>
</feature>
<dbReference type="Proteomes" id="UP001515480">
    <property type="component" value="Unassembled WGS sequence"/>
</dbReference>
<dbReference type="GO" id="GO:0005634">
    <property type="term" value="C:nucleus"/>
    <property type="evidence" value="ECO:0007669"/>
    <property type="project" value="TreeGrafter"/>
</dbReference>
<dbReference type="InterPro" id="IPR000403">
    <property type="entry name" value="PI3/4_kinase_cat_dom"/>
</dbReference>
<proteinExistence type="predicted"/>
<dbReference type="Gene3D" id="3.30.1010.10">
    <property type="entry name" value="Phosphatidylinositol 3-kinase Catalytic Subunit, Chain A, domain 4"/>
    <property type="match status" value="1"/>
</dbReference>
<sequence length="2517" mass="274123">MQAEAEAKAWLATLLVPEESSSRRAHAAASLHALFLAPASAPFARQMVVQLLHVLEPLTRDRAEAVRERALPLLAALGFAVRPDFHAFCAWFVHAASVRPQPADWPPLLSLLDHLLHLLLEEGSARSLTPFLPEMVACVRSLLHSLEEPSLLAPLVSLFVTLSDHDFAPALLPHFAEVIDVLLGWSLDRSSPQLVSKIVNDGLRQFHVLWSSSVDFCSTMLHNLVSDMEASSPETLPVQQGVRAQPPMLHNTLRVGRFAECVSAIIHGFGAAFSSLPQSGALLGRYFTSLQAHALLVAEARGIWSQSVAAPFLPTATACVCEVAEVVQGSFAPHHEAASAIVLSQLHHCAPAETIVNVIESHRRLMLLQGPSLPAHAARALLTDSSADGADPEGGCGALSHCRTHLEPGVVSAVLATQWQLLLGENTSSAAGSVLLQGILTELRGLVGALGAPPSEVAEAITRSIDTSAVDSEASDDEDVAVESPSEGQIVDSHLLASRICESCACWSLRSCFGANPCEGTQTAKGREATDTARERLAEWAREEAKATQLLQLDLAVLAHLMSQTTHCSQLLSTASNLLGRTHPLRHVAVSARPALSYSIVFALLSVVHNTSISLPPPPGTGKPLHASLCTLAAQLRVLISGLLDPSRPPAARLLALHAATAALTAAGPHTPVMVVPADHSDEGVSTESDEGGDSSFAIWLGCELGAREGKNSSLRLGNLLRRALRFAHDPSEEIRAIANLGPMPFGCILHTAIVQLQAPRSRRSEGPAGSESSLLSSTSHAAALRLLTHAAPMVLCALNPHAPVELVWAPSRQAEAAAQDAPHTANADDWRRQLMACDPLPGFGAIQLQLVLNLLSGTRDNKSEAFARLFYMCASSSKASSHRPILRGLPHLANWWAGLEGARFLVASRLRSPYGGPAQTFEGLERMLQAVLAPGDPPSPNAKSRESALLLLHTLEHLERQIQNAFAGSLALPPPPRQARLFFLNNRRVCLDWFSRIRLKLIQAALLARQPASVVRHGQLRLAELTSRINSLCARSSTSGRLDLPEQQLKPVLSLLRDAEWVLFVMTEALSELGSVQALEGLALYTRRKLSLAHAAAYRAQQSSLPTLQLLQSADQLTQQPAFNPPAGRGPWAPWLEGVRLQSAGLLEEASTELQALLHPMEAALAAEPAQASFIATRLSMCYTELADIEALDQWHKLLATYREAYDSAGHHNTAHPASPFAAFVDARTIEALSNLHTPPGSPQMQHSASSARAGPAAAPISIESMVTTWPWLVGARQLSLQRLSGALARSEAQGINPKVEDLRILENISRELELVVALGSKTPMSALPDLVQESHFLNIVHAPSKRATVNGPSACTDVSQLQTAHALDPNRGLAGGAWPAHDTTAALLGAQASHLGAWLTLLRCEERACFTSTTNGSIEAWQGLRLALIKFARRHGNVRLASNLVSGLSGAEPWVSARKQFEEVLVQRASGQVHEALEALWHMARPLLSGHGTATSSSEGLTRCKVLLKLAGWLQDRQYGALSSTLREDLLDWYKCEGSRAMAVPIIQGAVAANDITLDAIAVAQDAVCCACLEGATVQAPNHAKAQLRWGNWCYKQGSSVLKSLSGSHARTELSADEELRLRQLVNERLATAFLFDSPKLSAVWVELGILLRSQERFGSEESNFEVSGDVADSAERELRRRFDELLPGVATTTDGEVILQMFVKLWRDVRQRLLEPLRTAVRALFCYMRLSDEQSAEHASVSVPLRLLRLLLKHGAGLQQEFVDGISCTPSVVWRGIVPQLFARLSHPECVVRQHVQSLLCSIGKDLPELVLYPALAGTEDSRLTASSFGTDPIVASPAVPNVVGRTEMQAICRSLQEHNPQLVEQLQLFIAELARITLLWEDQLSYALQSLQADVGNRVRRLRDESARVAANTRLPATEKARILRQKYSAIMAPVVRALEQQAKDLSSPAATPHEESFQRGALRTFREAIATFRQPIASGFERCWEPFRGLQREMNSFLRRPALSLALISPTLVALRGTQIPMPGLAVDQFSVSAQMPPSDSSFASQPSSPTDHTNADDGGLVCLERFGEEMAVLPTKTKPKKMLLRGSDGREYNYLLKGREDLHLDERIMQFLRVVNNLLREDRHTRLFPALRARHYAVLPLGPRSGLIQWVQNVTPLFTVYKSWQQRNQAAATLREKGAEAEHTNDDFVQRPAELFFAKLRPALKSKGLTPSSPRKDWPHEILRRVTQELIAETPRDLLAQEFWCQSADTNEWWLKTQSFARSSAVMSIVGYVIGLGDRHLDNILLDMRSGELLHIDYNVCFEKGLRLKEDQRKGAELAVALSLAASRVDELQGPLLHWEAQLISTTAQFCKPLDKLFSAHAQLADFQARHSELVRHGASALEHEETLQSELDAALRSLAELDEPFKIAREASTSSKHELRKALERCSVWHLEHVHAIELIRGQYLSQLAGEITNVYSALPADGANPLASRIQAAAGSRGYPADLPQDCIAMVSDHRNAEHAVLQDELGQV</sequence>
<dbReference type="SUPFAM" id="SSF56112">
    <property type="entry name" value="Protein kinase-like (PK-like)"/>
    <property type="match status" value="1"/>
</dbReference>
<organism evidence="5 6">
    <name type="scientific">Prymnesium parvum</name>
    <name type="common">Toxic golden alga</name>
    <dbReference type="NCBI Taxonomy" id="97485"/>
    <lineage>
        <taxon>Eukaryota</taxon>
        <taxon>Haptista</taxon>
        <taxon>Haptophyta</taxon>
        <taxon>Prymnesiophyceae</taxon>
        <taxon>Prymnesiales</taxon>
        <taxon>Prymnesiaceae</taxon>
        <taxon>Prymnesium</taxon>
    </lineage>
</organism>
<dbReference type="InterPro" id="IPR011009">
    <property type="entry name" value="Kinase-like_dom_sf"/>
</dbReference>
<dbReference type="InterPro" id="IPR031559">
    <property type="entry name" value="SMG1"/>
</dbReference>
<dbReference type="PROSITE" id="PS50290">
    <property type="entry name" value="PI3_4_KINASE_3"/>
    <property type="match status" value="1"/>
</dbReference>
<keyword evidence="6" id="KW-1185">Reference proteome</keyword>
<protein>
    <recommendedName>
        <fullName evidence="4">PI3K/PI4K catalytic domain-containing protein</fullName>
    </recommendedName>
</protein>
<dbReference type="InterPro" id="IPR018936">
    <property type="entry name" value="PI3/4_kinase_CS"/>
</dbReference>
<feature type="compositionally biased region" description="Low complexity" evidence="3">
    <location>
        <begin position="2042"/>
        <end position="2055"/>
    </location>
</feature>
<dbReference type="Pfam" id="PF15785">
    <property type="entry name" value="SMG1"/>
    <property type="match status" value="1"/>
</dbReference>
<evidence type="ECO:0000259" key="4">
    <source>
        <dbReference type="PROSITE" id="PS50290"/>
    </source>
</evidence>
<dbReference type="InterPro" id="IPR016024">
    <property type="entry name" value="ARM-type_fold"/>
</dbReference>
<comment type="caution">
    <text evidence="5">The sequence shown here is derived from an EMBL/GenBank/DDBJ whole genome shotgun (WGS) entry which is preliminary data.</text>
</comment>
<dbReference type="InterPro" id="IPR050517">
    <property type="entry name" value="DDR_Repair_Kinase"/>
</dbReference>
<evidence type="ECO:0000256" key="1">
    <source>
        <dbReference type="ARBA" id="ARBA00022679"/>
    </source>
</evidence>
<accession>A0AB34KB20</accession>
<feature type="domain" description="PI3K/PI4K catalytic" evidence="4">
    <location>
        <begin position="2072"/>
        <end position="2410"/>
    </location>
</feature>
<keyword evidence="1" id="KW-0808">Transferase</keyword>
<dbReference type="EMBL" id="JBGBPQ010000001">
    <property type="protein sequence ID" value="KAL1529840.1"/>
    <property type="molecule type" value="Genomic_DNA"/>
</dbReference>
<dbReference type="SUPFAM" id="SSF48371">
    <property type="entry name" value="ARM repeat"/>
    <property type="match status" value="2"/>
</dbReference>
<dbReference type="Pfam" id="PF00454">
    <property type="entry name" value="PI3_PI4_kinase"/>
    <property type="match status" value="1"/>
</dbReference>
<gene>
    <name evidence="5" type="ORF">AB1Y20_000771</name>
</gene>
<evidence type="ECO:0000313" key="5">
    <source>
        <dbReference type="EMBL" id="KAL1529840.1"/>
    </source>
</evidence>
<evidence type="ECO:0000313" key="6">
    <source>
        <dbReference type="Proteomes" id="UP001515480"/>
    </source>
</evidence>
<reference evidence="5 6" key="1">
    <citation type="journal article" date="2024" name="Science">
        <title>Giant polyketide synthase enzymes in the biosynthesis of giant marine polyether toxins.</title>
        <authorList>
            <person name="Fallon T.R."/>
            <person name="Shende V.V."/>
            <person name="Wierzbicki I.H."/>
            <person name="Pendleton A.L."/>
            <person name="Watervoot N.F."/>
            <person name="Auber R.P."/>
            <person name="Gonzalez D.J."/>
            <person name="Wisecaver J.H."/>
            <person name="Moore B.S."/>
        </authorList>
    </citation>
    <scope>NUCLEOTIDE SEQUENCE [LARGE SCALE GENOMIC DNA]</scope>
    <source>
        <strain evidence="5 6">12B1</strain>
    </source>
</reference>
<dbReference type="GO" id="GO:0000184">
    <property type="term" value="P:nuclear-transcribed mRNA catabolic process, nonsense-mediated decay"/>
    <property type="evidence" value="ECO:0007669"/>
    <property type="project" value="InterPro"/>
</dbReference>
<name>A0AB34KB20_PRYPA</name>
<dbReference type="GO" id="GO:0004674">
    <property type="term" value="F:protein serine/threonine kinase activity"/>
    <property type="evidence" value="ECO:0007669"/>
    <property type="project" value="InterPro"/>
</dbReference>
<dbReference type="PROSITE" id="PS00916">
    <property type="entry name" value="PI3_4_KINASE_2"/>
    <property type="match status" value="1"/>
</dbReference>
<evidence type="ECO:0000256" key="3">
    <source>
        <dbReference type="SAM" id="MobiDB-lite"/>
    </source>
</evidence>
<dbReference type="PANTHER" id="PTHR11139">
    <property type="entry name" value="ATAXIA TELANGIECTASIA MUTATED ATM -RELATED"/>
    <property type="match status" value="1"/>
</dbReference>
<evidence type="ECO:0000256" key="2">
    <source>
        <dbReference type="ARBA" id="ARBA00022777"/>
    </source>
</evidence>
<dbReference type="SMART" id="SM00146">
    <property type="entry name" value="PI3Kc"/>
    <property type="match status" value="1"/>
</dbReference>